<evidence type="ECO:0000313" key="3">
    <source>
        <dbReference type="Proteomes" id="UP000310108"/>
    </source>
</evidence>
<dbReference type="OrthoDB" id="4827430at2759"/>
<dbReference type="AlphaFoldDB" id="A0A4U6XF02"/>
<feature type="region of interest" description="Disordered" evidence="1">
    <location>
        <begin position="189"/>
        <end position="208"/>
    </location>
</feature>
<sequence length="398" mass="45017">MDAFDLFYSPTAALQHRSSPSLTNGFVLVSGLRVPERLSNRQGKQQTAEQPVKLSASLAKNSDLYYSPTAELQRGITTTGYRLVNGYRVPERISRRITMPLPFADEPVEIHSPTATLLKKNNNNNRATRAEGRRINNLRVPPRLSSIRQLLDVRHQESSSLTASEPEPQTQSWLYANEPIISSPTAALLQAPQPSSSHDTLNGLRIPHRISRRRRTTRTITSHSNAENIALDEAPGILQERFLNAMGRATDYCRQHSYRTTGASHIFHSSPSNMQENGAVADFRHAQLCYLVDVAIDRLHDPLSNEDRQVLRQILGYLDHHRHDLVALRISVESNAHEVTVPETSMEVAYLAHEAIHTLDYPYLLRVMQALDILSSGIWYTELEEDEMHKENIPLEFI</sequence>
<proteinExistence type="predicted"/>
<dbReference type="Proteomes" id="UP000310108">
    <property type="component" value="Unassembled WGS sequence"/>
</dbReference>
<evidence type="ECO:0000313" key="2">
    <source>
        <dbReference type="EMBL" id="TKW53782.1"/>
    </source>
</evidence>
<comment type="caution">
    <text evidence="2">The sequence shown here is derived from an EMBL/GenBank/DDBJ whole genome shotgun (WGS) entry which is preliminary data.</text>
</comment>
<keyword evidence="3" id="KW-1185">Reference proteome</keyword>
<organism evidence="2 3">
    <name type="scientific">Colletotrichum tanaceti</name>
    <dbReference type="NCBI Taxonomy" id="1306861"/>
    <lineage>
        <taxon>Eukaryota</taxon>
        <taxon>Fungi</taxon>
        <taxon>Dikarya</taxon>
        <taxon>Ascomycota</taxon>
        <taxon>Pezizomycotina</taxon>
        <taxon>Sordariomycetes</taxon>
        <taxon>Hypocreomycetidae</taxon>
        <taxon>Glomerellales</taxon>
        <taxon>Glomerellaceae</taxon>
        <taxon>Colletotrichum</taxon>
        <taxon>Colletotrichum destructivum species complex</taxon>
    </lineage>
</organism>
<accession>A0A4U6XF02</accession>
<protein>
    <submittedName>
        <fullName evidence="2">Uncharacterized protein</fullName>
    </submittedName>
</protein>
<dbReference type="EMBL" id="PJEX01000168">
    <property type="protein sequence ID" value="TKW53782.1"/>
    <property type="molecule type" value="Genomic_DNA"/>
</dbReference>
<evidence type="ECO:0000256" key="1">
    <source>
        <dbReference type="SAM" id="MobiDB-lite"/>
    </source>
</evidence>
<gene>
    <name evidence="2" type="ORF">CTA1_1205</name>
</gene>
<name>A0A4U6XF02_9PEZI</name>
<reference evidence="2 3" key="1">
    <citation type="journal article" date="2019" name="PLoS ONE">
        <title>Comparative genome analysis indicates high evolutionary potential of pathogenicity genes in Colletotrichum tanaceti.</title>
        <authorList>
            <person name="Lelwala R.V."/>
            <person name="Korhonen P.K."/>
            <person name="Young N.D."/>
            <person name="Scott J.B."/>
            <person name="Ades P.A."/>
            <person name="Gasser R.B."/>
            <person name="Taylor P.W.J."/>
        </authorList>
    </citation>
    <scope>NUCLEOTIDE SEQUENCE [LARGE SCALE GENOMIC DNA]</scope>
    <source>
        <strain evidence="2">BRIP57314</strain>
    </source>
</reference>